<proteinExistence type="predicted"/>
<dbReference type="PRINTS" id="PR00778">
    <property type="entry name" value="HTHARSR"/>
</dbReference>
<dbReference type="EMBL" id="SIRE01000019">
    <property type="protein sequence ID" value="TBL74522.1"/>
    <property type="molecule type" value="Genomic_DNA"/>
</dbReference>
<sequence>MTNLSDQQFSRISRALAEPRRYQMLKEIGAAKEPLPCSAFHLTHQVSAATISHHLKELETAGLIHCIREGKFMSLVLEQDVLRAYLCRLSEIGPINENE</sequence>
<dbReference type="RefSeq" id="WP_131016108.1">
    <property type="nucleotide sequence ID" value="NZ_SIRE01000019.1"/>
</dbReference>
<gene>
    <name evidence="3" type="ORF">EYB31_24665</name>
</gene>
<dbReference type="Pfam" id="PF12840">
    <property type="entry name" value="HTH_20"/>
    <property type="match status" value="1"/>
</dbReference>
<keyword evidence="4" id="KW-1185">Reference proteome</keyword>
<dbReference type="InterPro" id="IPR036388">
    <property type="entry name" value="WH-like_DNA-bd_sf"/>
</dbReference>
<protein>
    <submittedName>
        <fullName evidence="3">ArsR family transcriptional regulator</fullName>
    </submittedName>
</protein>
<reference evidence="3 4" key="1">
    <citation type="submission" date="2019-02" db="EMBL/GenBank/DDBJ databases">
        <title>Paenibacillus sp. nov., isolated from surface-sterilized tissue of Thalictrum simplex L.</title>
        <authorList>
            <person name="Tuo L."/>
        </authorList>
    </citation>
    <scope>NUCLEOTIDE SEQUENCE [LARGE SCALE GENOMIC DNA]</scope>
    <source>
        <strain evidence="3 4">N2SHLJ1</strain>
    </source>
</reference>
<dbReference type="GO" id="GO:0003700">
    <property type="term" value="F:DNA-binding transcription factor activity"/>
    <property type="evidence" value="ECO:0007669"/>
    <property type="project" value="InterPro"/>
</dbReference>
<comment type="caution">
    <text evidence="3">The sequence shown here is derived from an EMBL/GenBank/DDBJ whole genome shotgun (WGS) entry which is preliminary data.</text>
</comment>
<dbReference type="CDD" id="cd00090">
    <property type="entry name" value="HTH_ARSR"/>
    <property type="match status" value="1"/>
</dbReference>
<dbReference type="SUPFAM" id="SSF46785">
    <property type="entry name" value="Winged helix' DNA-binding domain"/>
    <property type="match status" value="1"/>
</dbReference>
<evidence type="ECO:0000313" key="4">
    <source>
        <dbReference type="Proteomes" id="UP000293142"/>
    </source>
</evidence>
<dbReference type="InterPro" id="IPR001845">
    <property type="entry name" value="HTH_ArsR_DNA-bd_dom"/>
</dbReference>
<dbReference type="InterPro" id="IPR011991">
    <property type="entry name" value="ArsR-like_HTH"/>
</dbReference>
<dbReference type="SMART" id="SM00418">
    <property type="entry name" value="HTH_ARSR"/>
    <property type="match status" value="1"/>
</dbReference>
<dbReference type="GO" id="GO:0003677">
    <property type="term" value="F:DNA binding"/>
    <property type="evidence" value="ECO:0007669"/>
    <property type="project" value="UniProtKB-KW"/>
</dbReference>
<evidence type="ECO:0000259" key="2">
    <source>
        <dbReference type="PROSITE" id="PS50987"/>
    </source>
</evidence>
<dbReference type="PROSITE" id="PS50987">
    <property type="entry name" value="HTH_ARSR_2"/>
    <property type="match status" value="1"/>
</dbReference>
<accession>A0A4V2J3N6</accession>
<feature type="domain" description="HTH arsR-type" evidence="2">
    <location>
        <begin position="1"/>
        <end position="97"/>
    </location>
</feature>
<dbReference type="AlphaFoldDB" id="A0A4V2J3N6"/>
<evidence type="ECO:0000256" key="1">
    <source>
        <dbReference type="ARBA" id="ARBA00023125"/>
    </source>
</evidence>
<keyword evidence="1" id="KW-0238">DNA-binding</keyword>
<evidence type="ECO:0000313" key="3">
    <source>
        <dbReference type="EMBL" id="TBL74522.1"/>
    </source>
</evidence>
<name>A0A4V2J3N6_9BACL</name>
<organism evidence="3 4">
    <name type="scientific">Paenibacillus thalictri</name>
    <dbReference type="NCBI Taxonomy" id="2527873"/>
    <lineage>
        <taxon>Bacteria</taxon>
        <taxon>Bacillati</taxon>
        <taxon>Bacillota</taxon>
        <taxon>Bacilli</taxon>
        <taxon>Bacillales</taxon>
        <taxon>Paenibacillaceae</taxon>
        <taxon>Paenibacillus</taxon>
    </lineage>
</organism>
<dbReference type="OrthoDB" id="9794330at2"/>
<dbReference type="Proteomes" id="UP000293142">
    <property type="component" value="Unassembled WGS sequence"/>
</dbReference>
<dbReference type="Gene3D" id="1.10.10.10">
    <property type="entry name" value="Winged helix-like DNA-binding domain superfamily/Winged helix DNA-binding domain"/>
    <property type="match status" value="1"/>
</dbReference>
<dbReference type="InterPro" id="IPR036390">
    <property type="entry name" value="WH_DNA-bd_sf"/>
</dbReference>